<reference evidence="1 2" key="1">
    <citation type="submission" date="2017-03" db="EMBL/GenBank/DDBJ databases">
        <title>Genomes of endolithic fungi from Antarctica.</title>
        <authorList>
            <person name="Coleine C."/>
            <person name="Masonjones S."/>
            <person name="Stajich J.E."/>
        </authorList>
    </citation>
    <scope>NUCLEOTIDE SEQUENCE [LARGE SCALE GENOMIC DNA]</scope>
    <source>
        <strain evidence="1 2">CCFEE 6315</strain>
    </source>
</reference>
<comment type="caution">
    <text evidence="1">The sequence shown here is derived from an EMBL/GenBank/DDBJ whole genome shotgun (WGS) entry which is preliminary data.</text>
</comment>
<name>A0A4U0TQV2_9PEZI</name>
<dbReference type="EMBL" id="NAJL01000043">
    <property type="protein sequence ID" value="TKA24511.1"/>
    <property type="molecule type" value="Genomic_DNA"/>
</dbReference>
<proteinExistence type="predicted"/>
<dbReference type="AlphaFoldDB" id="A0A4U0TQV2"/>
<organism evidence="1 2">
    <name type="scientific">Salinomyces thailandicus</name>
    <dbReference type="NCBI Taxonomy" id="706561"/>
    <lineage>
        <taxon>Eukaryota</taxon>
        <taxon>Fungi</taxon>
        <taxon>Dikarya</taxon>
        <taxon>Ascomycota</taxon>
        <taxon>Pezizomycotina</taxon>
        <taxon>Dothideomycetes</taxon>
        <taxon>Dothideomycetidae</taxon>
        <taxon>Mycosphaerellales</taxon>
        <taxon>Teratosphaeriaceae</taxon>
        <taxon>Salinomyces</taxon>
    </lineage>
</organism>
<evidence type="ECO:0000313" key="1">
    <source>
        <dbReference type="EMBL" id="TKA24511.1"/>
    </source>
</evidence>
<dbReference type="Proteomes" id="UP000308549">
    <property type="component" value="Unassembled WGS sequence"/>
</dbReference>
<keyword evidence="2" id="KW-1185">Reference proteome</keyword>
<protein>
    <submittedName>
        <fullName evidence="1">Uncharacterized protein</fullName>
    </submittedName>
</protein>
<sequence>MGVVWEVPADCVCLPNGLAKAIHRLCADYVLPEPAIMARRYCSIKTPKAQPVVSHPVNRGPSRVSFYHVYDQYIIN</sequence>
<evidence type="ECO:0000313" key="2">
    <source>
        <dbReference type="Proteomes" id="UP000308549"/>
    </source>
</evidence>
<accession>A0A4U0TQV2</accession>
<gene>
    <name evidence="1" type="ORF">B0A50_06668</name>
</gene>